<protein>
    <submittedName>
        <fullName evidence="2">Uncharacterized protein</fullName>
    </submittedName>
</protein>
<proteinExistence type="predicted"/>
<evidence type="ECO:0000256" key="1">
    <source>
        <dbReference type="SAM" id="MobiDB-lite"/>
    </source>
</evidence>
<geneLocation type="plasmid" evidence="2 3">
    <name>unnamed3</name>
</geneLocation>
<feature type="region of interest" description="Disordered" evidence="1">
    <location>
        <begin position="154"/>
        <end position="174"/>
    </location>
</feature>
<dbReference type="Proteomes" id="UP000623926">
    <property type="component" value="Plasmid unnamed3"/>
</dbReference>
<keyword evidence="2" id="KW-0614">Plasmid</keyword>
<dbReference type="EMBL" id="CP070247">
    <property type="protein sequence ID" value="QRV39066.1"/>
    <property type="molecule type" value="Genomic_DNA"/>
</dbReference>
<accession>A0ABD7D8A6</accession>
<organism evidence="2 3">
    <name type="scientific">Streptomyces californicus</name>
    <dbReference type="NCBI Taxonomy" id="67351"/>
    <lineage>
        <taxon>Bacteria</taxon>
        <taxon>Bacillati</taxon>
        <taxon>Actinomycetota</taxon>
        <taxon>Actinomycetes</taxon>
        <taxon>Kitasatosporales</taxon>
        <taxon>Streptomycetaceae</taxon>
        <taxon>Streptomyces</taxon>
    </lineage>
</organism>
<evidence type="ECO:0000313" key="2">
    <source>
        <dbReference type="EMBL" id="QRV39066.1"/>
    </source>
</evidence>
<reference evidence="2 3" key="1">
    <citation type="submission" date="2021-02" db="EMBL/GenBank/DDBJ databases">
        <title>FDA dAtabase for Regulatory Grade micrObial Sequences (FDA-ARGOS): Supporting development and validation of Infectious Disease Dx tests.</title>
        <authorList>
            <person name="Sproer C."/>
            <person name="Gronow S."/>
            <person name="Severitt S."/>
            <person name="Schroder I."/>
            <person name="Tallon L."/>
            <person name="Sadzewicz L."/>
            <person name="Zhao X."/>
            <person name="Boylan J."/>
            <person name="Ott S."/>
            <person name="Bowen H."/>
            <person name="Vavikolanu K."/>
            <person name="Mehta A."/>
            <person name="Aluvathingal J."/>
            <person name="Nadendla S."/>
            <person name="Lowell S."/>
            <person name="Myers T."/>
            <person name="Yan Y."/>
            <person name="Sichtig H."/>
        </authorList>
    </citation>
    <scope>NUCLEOTIDE SEQUENCE [LARGE SCALE GENOMIC DNA]</scope>
    <source>
        <strain evidence="2 3">FDAARGOS_1212</strain>
        <plasmid evidence="2 3">unnamed3</plasmid>
    </source>
</reference>
<sequence>MTAPPEPRTHSIPGIVLPAAFRAFHTLQEPAYRLYTEAHTTPADSGPLLGRAFGELAAHWSQIMLCPDPAAYAWDILTTTVHTSAGRLDIQATSRLQYEAVLLHHIAGCTIHRTSETTGRPPEKIRHLLRTWPGNPPGAVAPDGVRRLPREEHAGWAPAPHTGDPLPRPALRPGRVRSGEYKWTCAP</sequence>
<gene>
    <name evidence="2" type="ORF">I6J42_33770</name>
</gene>
<dbReference type="RefSeq" id="WP_205030104.1">
    <property type="nucleotide sequence ID" value="NZ_CP070247.1"/>
</dbReference>
<dbReference type="AlphaFoldDB" id="A0ABD7D8A6"/>
<evidence type="ECO:0000313" key="3">
    <source>
        <dbReference type="Proteomes" id="UP000623926"/>
    </source>
</evidence>
<name>A0ABD7D8A6_9ACTN</name>